<keyword evidence="2" id="KW-1185">Reference proteome</keyword>
<evidence type="ECO:0000313" key="1">
    <source>
        <dbReference type="Ensembl" id="ENSRFEP00010016562.1"/>
    </source>
</evidence>
<accession>A0A671F1V3</accession>
<organism evidence="1 2">
    <name type="scientific">Rhinolophus ferrumequinum</name>
    <name type="common">Greater horseshoe bat</name>
    <dbReference type="NCBI Taxonomy" id="59479"/>
    <lineage>
        <taxon>Eukaryota</taxon>
        <taxon>Metazoa</taxon>
        <taxon>Chordata</taxon>
        <taxon>Craniata</taxon>
        <taxon>Vertebrata</taxon>
        <taxon>Euteleostomi</taxon>
        <taxon>Mammalia</taxon>
        <taxon>Eutheria</taxon>
        <taxon>Laurasiatheria</taxon>
        <taxon>Chiroptera</taxon>
        <taxon>Yinpterochiroptera</taxon>
        <taxon>Rhinolophoidea</taxon>
        <taxon>Rhinolophidae</taxon>
        <taxon>Rhinolophinae</taxon>
        <taxon>Rhinolophus</taxon>
    </lineage>
</organism>
<reference evidence="1" key="4">
    <citation type="submission" date="2025-08" db="UniProtKB">
        <authorList>
            <consortium name="Ensembl"/>
        </authorList>
    </citation>
    <scope>IDENTIFICATION</scope>
</reference>
<reference evidence="1 2" key="1">
    <citation type="journal article" date="2015" name="Annu Rev Anim Biosci">
        <title>The Genome 10K Project: a way forward.</title>
        <authorList>
            <person name="Koepfli K.P."/>
            <person name="Paten B."/>
            <person name="O'Brien S.J."/>
            <person name="Koepfli K.P."/>
            <person name="Paten B."/>
            <person name="Antunes A."/>
            <person name="Belov K."/>
            <person name="Bustamante C."/>
            <person name="Castoe T.A."/>
            <person name="Clawson H."/>
            <person name="Crawford A.J."/>
            <person name="Diekhans M."/>
            <person name="Distel D."/>
            <person name="Durbin R."/>
            <person name="Earl D."/>
            <person name="Fujita M.K."/>
            <person name="Gamble T."/>
            <person name="Georges A."/>
            <person name="Gemmell N."/>
            <person name="Gilbert M.T."/>
            <person name="Graves J.M."/>
            <person name="Green R.E."/>
            <person name="Hickey G."/>
            <person name="Jarvis E.D."/>
            <person name="Johnson W."/>
            <person name="Komissarov A."/>
            <person name="Korf I."/>
            <person name="Kuhn R."/>
            <person name="Larkin D.M."/>
            <person name="Lewin H."/>
            <person name="Lopez J.V."/>
            <person name="Ma J."/>
            <person name="Marques-Bonet T."/>
            <person name="Miller W."/>
            <person name="Murphy R."/>
            <person name="Pevzner P."/>
            <person name="Shapiro B."/>
            <person name="Steiner C."/>
            <person name="Tamazian G."/>
            <person name="Venkatesh B."/>
            <person name="Wang J."/>
            <person name="Wayne R."/>
            <person name="Wiley E."/>
            <person name="Yang H."/>
            <person name="Zhang G."/>
            <person name="Haussler D."/>
            <person name="Ryder O."/>
            <person name="O'Brien S.J."/>
        </authorList>
    </citation>
    <scope>NUCLEOTIDE SEQUENCE</scope>
</reference>
<reference evidence="2" key="3">
    <citation type="submission" date="2018-12" db="EMBL/GenBank/DDBJ databases">
        <title>G10K-VGP greater horseshoe bat female genome, primary haplotype.</title>
        <authorList>
            <person name="Teeling E."/>
            <person name="Myers G."/>
            <person name="Vernes S."/>
            <person name="Pippel M."/>
            <person name="Winkler S."/>
            <person name="Fedrigo O."/>
            <person name="Rhie A."/>
            <person name="Koren S."/>
            <person name="Phillippy A."/>
            <person name="Lewin H."/>
            <person name="Damas J."/>
            <person name="Howe K."/>
            <person name="Mountcastle J."/>
            <person name="Jarvis E.D."/>
        </authorList>
    </citation>
    <scope>NUCLEOTIDE SEQUENCE [LARGE SCALE GENOMIC DNA]</scope>
</reference>
<dbReference type="Proteomes" id="UP000472240">
    <property type="component" value="Chromosome 6"/>
</dbReference>
<proteinExistence type="predicted"/>
<dbReference type="AlphaFoldDB" id="A0A671F1V3"/>
<evidence type="ECO:0000313" key="2">
    <source>
        <dbReference type="Proteomes" id="UP000472240"/>
    </source>
</evidence>
<name>A0A671F1V3_RHIFE</name>
<dbReference type="Ensembl" id="ENSRFET00010018071.1">
    <property type="protein sequence ID" value="ENSRFEP00010016562.1"/>
    <property type="gene ID" value="ENSRFEG00010011219.1"/>
</dbReference>
<reference evidence="1 2" key="2">
    <citation type="journal article" date="2018" name="Annu Rev Anim Biosci">
        <title>Bat Biology, Genomes, and the Bat1K Project: To Generate Chromosome-Level Genomes for All Living Bat Species.</title>
        <authorList>
            <person name="Teeling E.C."/>
            <person name="Vernes S.C."/>
            <person name="Davalos L.M."/>
            <person name="Ray D.A."/>
            <person name="Gilbert M.T.P."/>
            <person name="Myers E."/>
        </authorList>
    </citation>
    <scope>NUCLEOTIDE SEQUENCE</scope>
</reference>
<sequence>LKIPKYWTDILSLDAKPTPQGAAHPAAELGSSVGYSGYRGTDAWVPKTIPSNIWAIYDQRGSNTPWVLECQGQGPALVQYLQKPLTQTVTSNGCERKRGQKRETTIWRGRASWENLPGLWGESGTWLFPRINFNS</sequence>
<protein>
    <submittedName>
        <fullName evidence="1">Uncharacterized protein</fullName>
    </submittedName>
</protein>
<dbReference type="InParanoid" id="A0A671F1V3"/>
<reference evidence="1" key="5">
    <citation type="submission" date="2025-09" db="UniProtKB">
        <authorList>
            <consortium name="Ensembl"/>
        </authorList>
    </citation>
    <scope>IDENTIFICATION</scope>
</reference>